<dbReference type="GO" id="GO:0008757">
    <property type="term" value="F:S-adenosylmethionine-dependent methyltransferase activity"/>
    <property type="evidence" value="ECO:0007669"/>
    <property type="project" value="UniProtKB-ARBA"/>
</dbReference>
<evidence type="ECO:0000256" key="5">
    <source>
        <dbReference type="ARBA" id="ARBA00022771"/>
    </source>
</evidence>
<evidence type="ECO:0000256" key="4">
    <source>
        <dbReference type="ARBA" id="ARBA00022723"/>
    </source>
</evidence>
<dbReference type="GO" id="GO:0005737">
    <property type="term" value="C:cytoplasm"/>
    <property type="evidence" value="ECO:0007669"/>
    <property type="project" value="TreeGrafter"/>
</dbReference>
<dbReference type="InterPro" id="IPR052097">
    <property type="entry name" value="SET-MYND_domain_protein"/>
</dbReference>
<dbReference type="PANTHER" id="PTHR46165">
    <property type="entry name" value="SET AND MYND DOMAIN-CONTAINING PROTEIN 4"/>
    <property type="match status" value="1"/>
</dbReference>
<reference evidence="13" key="1">
    <citation type="submission" date="2020-11" db="EMBL/GenBank/DDBJ databases">
        <authorList>
            <person name="Tran Van P."/>
        </authorList>
    </citation>
    <scope>NUCLEOTIDE SEQUENCE</scope>
</reference>
<dbReference type="GO" id="GO:0008276">
    <property type="term" value="F:protein methyltransferase activity"/>
    <property type="evidence" value="ECO:0007669"/>
    <property type="project" value="UniProtKB-ARBA"/>
</dbReference>
<dbReference type="Gene3D" id="2.170.270.10">
    <property type="entry name" value="SET domain"/>
    <property type="match status" value="1"/>
</dbReference>
<proteinExistence type="predicted"/>
<dbReference type="Gene3D" id="6.10.140.2220">
    <property type="match status" value="1"/>
</dbReference>
<dbReference type="Proteomes" id="UP000677054">
    <property type="component" value="Unassembled WGS sequence"/>
</dbReference>
<dbReference type="GO" id="GO:0032259">
    <property type="term" value="P:methylation"/>
    <property type="evidence" value="ECO:0007669"/>
    <property type="project" value="UniProtKB-KW"/>
</dbReference>
<evidence type="ECO:0000256" key="7">
    <source>
        <dbReference type="ARBA" id="ARBA00093423"/>
    </source>
</evidence>
<dbReference type="GO" id="GO:0008170">
    <property type="term" value="F:N-methyltransferase activity"/>
    <property type="evidence" value="ECO:0007669"/>
    <property type="project" value="UniProtKB-ARBA"/>
</dbReference>
<keyword evidence="6" id="KW-0862">Zinc</keyword>
<evidence type="ECO:0000313" key="13">
    <source>
        <dbReference type="EMBL" id="CAD7245483.1"/>
    </source>
</evidence>
<organism evidence="13">
    <name type="scientific">Darwinula stevensoni</name>
    <dbReference type="NCBI Taxonomy" id="69355"/>
    <lineage>
        <taxon>Eukaryota</taxon>
        <taxon>Metazoa</taxon>
        <taxon>Ecdysozoa</taxon>
        <taxon>Arthropoda</taxon>
        <taxon>Crustacea</taxon>
        <taxon>Oligostraca</taxon>
        <taxon>Ostracoda</taxon>
        <taxon>Podocopa</taxon>
        <taxon>Podocopida</taxon>
        <taxon>Darwinulocopina</taxon>
        <taxon>Darwinuloidea</taxon>
        <taxon>Darwinulidae</taxon>
        <taxon>Darwinula</taxon>
    </lineage>
</organism>
<gene>
    <name evidence="13" type="ORF">DSTB1V02_LOCUS5356</name>
</gene>
<dbReference type="InterPro" id="IPR002893">
    <property type="entry name" value="Znf_MYND"/>
</dbReference>
<dbReference type="GO" id="GO:0042826">
    <property type="term" value="F:histone deacetylase binding"/>
    <property type="evidence" value="ECO:0007669"/>
    <property type="project" value="TreeGrafter"/>
</dbReference>
<evidence type="ECO:0000256" key="6">
    <source>
        <dbReference type="ARBA" id="ARBA00022833"/>
    </source>
</evidence>
<dbReference type="OrthoDB" id="6381479at2759"/>
<dbReference type="CDD" id="cd10536">
    <property type="entry name" value="SET_SMYD4"/>
    <property type="match status" value="1"/>
</dbReference>
<sequence length="431" mass="48961">MRCSSDARPPSGMDQYWLSGGTSDERNKSFRMGGEVLVMEEAYAHALSPRFFATHCLHCLQSPSLQYLPCFRCATVCFCCEECREEAWRTYHKYECPTLSLLVDEEIGCMALLAFRVVLNAGLQQILSSDEPAEEKEPFPSGVYDPRSLSVVKRLVSHEKERPAGDLFKRTVTAVFLLNCLEIGGLFQDEDGESAQNRVGALLLRLLQSLSCNAYEISELWVRNEEVSRGERVQIGGAVYPTVSLLNHSCDPNVIRISHGSSCAVVAIQPIQPGHEILDNYGYVFHSNEFKSRQETLQRQYFFRCTCRACEEKWPLLENLQVASGISHRCPRCLVDLSKKVKKCPKCGKEYNARKAEKKFRSSVDSYRGISERLLQNKGEYEWREAFPVISSHVRLLHQFVKKPCKEHVRAMALLKQALYLQGNVREINAA</sequence>
<evidence type="ECO:0000256" key="10">
    <source>
        <dbReference type="PROSITE-ProRule" id="PRU00134"/>
    </source>
</evidence>
<accession>A0A7R8X7H8</accession>
<dbReference type="PROSITE" id="PS50280">
    <property type="entry name" value="SET"/>
    <property type="match status" value="1"/>
</dbReference>
<protein>
    <recommendedName>
        <fullName evidence="8">Protein-lysine N-methyltransferase SMYD4</fullName>
    </recommendedName>
    <alternativeName>
        <fullName evidence="9">SET and MYND domain-containing protein 4</fullName>
    </alternativeName>
</protein>
<dbReference type="InterPro" id="IPR044421">
    <property type="entry name" value="SMYD4_SET"/>
</dbReference>
<evidence type="ECO:0000256" key="2">
    <source>
        <dbReference type="ARBA" id="ARBA00022679"/>
    </source>
</evidence>
<evidence type="ECO:0000256" key="3">
    <source>
        <dbReference type="ARBA" id="ARBA00022691"/>
    </source>
</evidence>
<dbReference type="PANTHER" id="PTHR46165:SF7">
    <property type="entry name" value="SET AND MYND DOMAIN-CONTAINING PROTEIN 4"/>
    <property type="match status" value="1"/>
</dbReference>
<comment type="function">
    <text evidence="7">Protein-lysine N-methyltransferase. Monomethylates PRMT5, modulating its transcriptional activity. May also act as a histone methyltransferase. Plays a critical role in cardiac development. Acts as a key epigenetic regulator of gene expression during cardiac development via its dual activities as a methyltransferase and negative regulator of HDAC1.</text>
</comment>
<feature type="domain" description="MYND-type" evidence="12">
    <location>
        <begin position="56"/>
        <end position="96"/>
    </location>
</feature>
<keyword evidence="5 10" id="KW-0863">Zinc-finger</keyword>
<dbReference type="SUPFAM" id="SSF82199">
    <property type="entry name" value="SET domain"/>
    <property type="match status" value="2"/>
</dbReference>
<dbReference type="GO" id="GO:0008270">
    <property type="term" value="F:zinc ion binding"/>
    <property type="evidence" value="ECO:0007669"/>
    <property type="project" value="UniProtKB-KW"/>
</dbReference>
<dbReference type="Gene3D" id="1.10.220.160">
    <property type="match status" value="1"/>
</dbReference>
<evidence type="ECO:0000256" key="9">
    <source>
        <dbReference type="ARBA" id="ARBA00093680"/>
    </source>
</evidence>
<dbReference type="InterPro" id="IPR046341">
    <property type="entry name" value="SET_dom_sf"/>
</dbReference>
<evidence type="ECO:0000256" key="1">
    <source>
        <dbReference type="ARBA" id="ARBA00022603"/>
    </source>
</evidence>
<keyword evidence="1" id="KW-0489">Methyltransferase</keyword>
<keyword evidence="14" id="KW-1185">Reference proteome</keyword>
<keyword evidence="4" id="KW-0479">Metal-binding</keyword>
<dbReference type="InterPro" id="IPR001214">
    <property type="entry name" value="SET_dom"/>
</dbReference>
<evidence type="ECO:0000259" key="12">
    <source>
        <dbReference type="PROSITE" id="PS50865"/>
    </source>
</evidence>
<dbReference type="EMBL" id="CAJPEV010000864">
    <property type="protein sequence ID" value="CAG0889173.1"/>
    <property type="molecule type" value="Genomic_DNA"/>
</dbReference>
<keyword evidence="2" id="KW-0808">Transferase</keyword>
<name>A0A7R8X7H8_9CRUS</name>
<feature type="domain" description="SET" evidence="11">
    <location>
        <begin position="147"/>
        <end position="282"/>
    </location>
</feature>
<dbReference type="Pfam" id="PF00856">
    <property type="entry name" value="SET"/>
    <property type="match status" value="1"/>
</dbReference>
<dbReference type="AlphaFoldDB" id="A0A7R8X7H8"/>
<evidence type="ECO:0000256" key="8">
    <source>
        <dbReference type="ARBA" id="ARBA00093635"/>
    </source>
</evidence>
<keyword evidence="3" id="KW-0949">S-adenosyl-L-methionine</keyword>
<dbReference type="PROSITE" id="PS50865">
    <property type="entry name" value="ZF_MYND_2"/>
    <property type="match status" value="1"/>
</dbReference>
<dbReference type="EMBL" id="LR900381">
    <property type="protein sequence ID" value="CAD7245483.1"/>
    <property type="molecule type" value="Genomic_DNA"/>
</dbReference>
<evidence type="ECO:0000313" key="14">
    <source>
        <dbReference type="Proteomes" id="UP000677054"/>
    </source>
</evidence>
<dbReference type="GO" id="GO:0005634">
    <property type="term" value="C:nucleus"/>
    <property type="evidence" value="ECO:0007669"/>
    <property type="project" value="TreeGrafter"/>
</dbReference>
<evidence type="ECO:0000259" key="11">
    <source>
        <dbReference type="PROSITE" id="PS50280"/>
    </source>
</evidence>